<sequence length="107" mass="11242">MTDEETYTLHHLTGLGNPAGLGLPEHTAGSGVLRVTANSTGQRATFIVDAEYAALILEAQDIAPDAVLSATAVRWMRLGWPEEWPACPAPEAWARVYPAATGGGANV</sequence>
<comment type="caution">
    <text evidence="1">The sequence shown here is derived from an EMBL/GenBank/DDBJ whole genome shotgun (WGS) entry which is preliminary data.</text>
</comment>
<dbReference type="AlphaFoldDB" id="A0A4R5K7I6"/>
<keyword evidence="2" id="KW-1185">Reference proteome</keyword>
<reference evidence="1 2" key="1">
    <citation type="submission" date="2019-03" db="EMBL/GenBank/DDBJ databases">
        <title>Whole genome sequence of Arthrobacter sp JH1-1.</title>
        <authorList>
            <person name="Trinh H.N."/>
        </authorList>
    </citation>
    <scope>NUCLEOTIDE SEQUENCE [LARGE SCALE GENOMIC DNA]</scope>
    <source>
        <strain evidence="1 2">JH1-1</strain>
    </source>
</reference>
<dbReference type="OrthoDB" id="10002884at2"/>
<name>A0A4R5K7I6_9MICC</name>
<dbReference type="EMBL" id="SMRU01000059">
    <property type="protein sequence ID" value="TDF86875.1"/>
    <property type="molecule type" value="Genomic_DNA"/>
</dbReference>
<protein>
    <submittedName>
        <fullName evidence="1">Uncharacterized protein</fullName>
    </submittedName>
</protein>
<accession>A0A4R5K7I6</accession>
<evidence type="ECO:0000313" key="2">
    <source>
        <dbReference type="Proteomes" id="UP000295511"/>
    </source>
</evidence>
<organism evidence="1 2">
    <name type="scientific">Arthrobacter terricola</name>
    <dbReference type="NCBI Taxonomy" id="2547396"/>
    <lineage>
        <taxon>Bacteria</taxon>
        <taxon>Bacillati</taxon>
        <taxon>Actinomycetota</taxon>
        <taxon>Actinomycetes</taxon>
        <taxon>Micrococcales</taxon>
        <taxon>Micrococcaceae</taxon>
        <taxon>Arthrobacter</taxon>
    </lineage>
</organism>
<proteinExistence type="predicted"/>
<dbReference type="Proteomes" id="UP000295511">
    <property type="component" value="Unassembled WGS sequence"/>
</dbReference>
<gene>
    <name evidence="1" type="ORF">E1809_25480</name>
</gene>
<dbReference type="RefSeq" id="WP_133207032.1">
    <property type="nucleotide sequence ID" value="NZ_SMRU01000059.1"/>
</dbReference>
<evidence type="ECO:0000313" key="1">
    <source>
        <dbReference type="EMBL" id="TDF86875.1"/>
    </source>
</evidence>